<protein>
    <submittedName>
        <fullName evidence="2">DUF4226 domain-containing protein</fullName>
    </submittedName>
</protein>
<gene>
    <name evidence="2" type="ORF">A5630_13060</name>
</gene>
<feature type="domain" description="ESX-1 secretion-associated protein EspA/EspE-like" evidence="1">
    <location>
        <begin position="18"/>
        <end position="99"/>
    </location>
</feature>
<accession>A0A1A3HDL5</accession>
<evidence type="ECO:0000313" key="2">
    <source>
        <dbReference type="EMBL" id="OBJ45713.1"/>
    </source>
</evidence>
<dbReference type="STRING" id="56689.GCA_001291445_01285"/>
<sequence length="168" mass="17637">MGVLGAFLSTWDDARAAFGSGTPVVGADFDMSAQFQELRRTVQAVAPGGEWTGTAAEAYDGRNQKHARALGKLAELDRRLGTEVDRSAAVVTAGRRDLDSVRQWVLDAAVSAPPTEAGDQALLPVVAKGTADITEILSRSNADLNTIAARIREIGSGYDELAGRGAQP</sequence>
<dbReference type="RefSeq" id="WP_064978972.1">
    <property type="nucleotide sequence ID" value="NZ_LZLC01000030.1"/>
</dbReference>
<dbReference type="InterPro" id="IPR043796">
    <property type="entry name" value="ESX-1_EspA/EspE-like"/>
</dbReference>
<proteinExistence type="predicted"/>
<comment type="caution">
    <text evidence="2">The sequence shown here is derived from an EMBL/GenBank/DDBJ whole genome shotgun (WGS) entry which is preliminary data.</text>
</comment>
<dbReference type="EMBL" id="LZLC01000030">
    <property type="protein sequence ID" value="OBJ45713.1"/>
    <property type="molecule type" value="Genomic_DNA"/>
</dbReference>
<evidence type="ECO:0000313" key="3">
    <source>
        <dbReference type="Proteomes" id="UP000093898"/>
    </source>
</evidence>
<reference evidence="2 3" key="1">
    <citation type="submission" date="2016-06" db="EMBL/GenBank/DDBJ databases">
        <authorList>
            <person name="Kjaerup R.B."/>
            <person name="Dalgaard T.S."/>
            <person name="Juul-Madsen H.R."/>
        </authorList>
    </citation>
    <scope>NUCLEOTIDE SEQUENCE [LARGE SCALE GENOMIC DNA]</scope>
    <source>
        <strain evidence="2 3">1127319.6</strain>
    </source>
</reference>
<dbReference type="Proteomes" id="UP000093898">
    <property type="component" value="Unassembled WGS sequence"/>
</dbReference>
<name>A0A1A3HDL5_MYCMU</name>
<organism evidence="2 3">
    <name type="scientific">Mycolicibacterium mucogenicum</name>
    <name type="common">Mycobacterium mucogenicum</name>
    <dbReference type="NCBI Taxonomy" id="56689"/>
    <lineage>
        <taxon>Bacteria</taxon>
        <taxon>Bacillati</taxon>
        <taxon>Actinomycetota</taxon>
        <taxon>Actinomycetes</taxon>
        <taxon>Mycobacteriales</taxon>
        <taxon>Mycobacteriaceae</taxon>
        <taxon>Mycolicibacterium</taxon>
    </lineage>
</organism>
<dbReference type="OrthoDB" id="1187707at2"/>
<evidence type="ECO:0000259" key="1">
    <source>
        <dbReference type="Pfam" id="PF18879"/>
    </source>
</evidence>
<dbReference type="AlphaFoldDB" id="A0A1A3HDL5"/>
<dbReference type="Pfam" id="PF18879">
    <property type="entry name" value="EspA_EspE"/>
    <property type="match status" value="1"/>
</dbReference>